<dbReference type="GO" id="GO:0015689">
    <property type="term" value="P:molybdate ion transport"/>
    <property type="evidence" value="ECO:0007669"/>
    <property type="project" value="InterPro"/>
</dbReference>
<dbReference type="NCBIfam" id="TIGR01256">
    <property type="entry name" value="modA"/>
    <property type="match status" value="1"/>
</dbReference>
<dbReference type="GO" id="GO:0046872">
    <property type="term" value="F:metal ion binding"/>
    <property type="evidence" value="ECO:0007669"/>
    <property type="project" value="UniProtKB-KW"/>
</dbReference>
<evidence type="ECO:0000313" key="7">
    <source>
        <dbReference type="Proteomes" id="UP000092596"/>
    </source>
</evidence>
<feature type="binding site" evidence="4">
    <location>
        <position position="197"/>
    </location>
    <ligand>
        <name>molybdate</name>
        <dbReference type="ChEBI" id="CHEBI:36264"/>
    </ligand>
</feature>
<name>A0A1B0ZHL6_9MICO</name>
<evidence type="ECO:0000256" key="3">
    <source>
        <dbReference type="ARBA" id="ARBA00022729"/>
    </source>
</evidence>
<feature type="binding site" evidence="4">
    <location>
        <position position="179"/>
    </location>
    <ligand>
        <name>molybdate</name>
        <dbReference type="ChEBI" id="CHEBI:36264"/>
    </ligand>
</feature>
<keyword evidence="2 4" id="KW-0479">Metal-binding</keyword>
<gene>
    <name evidence="6" type="ORF">DAD186_08860</name>
</gene>
<dbReference type="PANTHER" id="PTHR30632">
    <property type="entry name" value="MOLYBDATE-BINDING PERIPLASMIC PROTEIN"/>
    <property type="match status" value="1"/>
</dbReference>
<dbReference type="RefSeq" id="WP_065247643.1">
    <property type="nucleotide sequence ID" value="NZ_CP012117.1"/>
</dbReference>
<dbReference type="Gene3D" id="3.40.190.10">
    <property type="entry name" value="Periplasmic binding protein-like II"/>
    <property type="match status" value="2"/>
</dbReference>
<dbReference type="PATRIC" id="fig|1630135.4.peg.886"/>
<dbReference type="PROSITE" id="PS51257">
    <property type="entry name" value="PROKAR_LIPOPROTEIN"/>
    <property type="match status" value="1"/>
</dbReference>
<dbReference type="EMBL" id="CP012117">
    <property type="protein sequence ID" value="ANP27436.1"/>
    <property type="molecule type" value="Genomic_DNA"/>
</dbReference>
<dbReference type="AlphaFoldDB" id="A0A1B0ZHL6"/>
<dbReference type="KEGG" id="dva:DAD186_08860"/>
<reference evidence="6 7" key="1">
    <citation type="submission" date="2015-06" db="EMBL/GenBank/DDBJ databases">
        <title>Investigation of pathophysiology for high-risk pregnancy and development of treatment modality based on it.</title>
        <authorList>
            <person name="Kim B.-C."/>
            <person name="Lim S."/>
        </authorList>
    </citation>
    <scope>NUCLEOTIDE SEQUENCE [LARGE SCALE GENOMIC DNA]</scope>
    <source>
        <strain evidence="6 7">AD1-86</strain>
    </source>
</reference>
<dbReference type="InterPro" id="IPR050682">
    <property type="entry name" value="ModA/WtpA"/>
</dbReference>
<dbReference type="STRING" id="1630135.DAD186_08860"/>
<feature type="chain" id="PRO_5039581390" evidence="5">
    <location>
        <begin position="28"/>
        <end position="265"/>
    </location>
</feature>
<feature type="binding site" evidence="4">
    <location>
        <position position="74"/>
    </location>
    <ligand>
        <name>molybdate</name>
        <dbReference type="ChEBI" id="CHEBI:36264"/>
    </ligand>
</feature>
<dbReference type="InterPro" id="IPR005950">
    <property type="entry name" value="ModA"/>
</dbReference>
<keyword evidence="3 5" id="KW-0732">Signal</keyword>
<proteinExistence type="inferred from homology"/>
<evidence type="ECO:0000313" key="6">
    <source>
        <dbReference type="EMBL" id="ANP27436.1"/>
    </source>
</evidence>
<dbReference type="SUPFAM" id="SSF53850">
    <property type="entry name" value="Periplasmic binding protein-like II"/>
    <property type="match status" value="1"/>
</dbReference>
<feature type="signal peptide" evidence="5">
    <location>
        <begin position="1"/>
        <end position="27"/>
    </location>
</feature>
<keyword evidence="4" id="KW-0500">Molybdenum</keyword>
<dbReference type="Pfam" id="PF13531">
    <property type="entry name" value="SBP_bac_11"/>
    <property type="match status" value="1"/>
</dbReference>
<sequence>MKRLVGLAAAVTLVAASLAGCSGGSVAEGADASQDRTTVTVFAAASLKSTFERLEKDFEKEHPNVDIVLTFAGSQDLVTQMDAGAPADVFASASHSWMQKAKDKKLVTAFPEVFARNSLELAVAEGNPKRIEGLDDLAARPELVTVRCASAVPCGELTDRLLKNAGLDAIEFDTEQNSVTDTLGLVVAGEADAAIVYETDVAGAEDTVDGVELAGAERLDNTYEIAVTKEAETANRSEAAQEFVDLVMSHEGQMVFEDAGFAPVK</sequence>
<dbReference type="GO" id="GO:0030973">
    <property type="term" value="F:molybdate ion binding"/>
    <property type="evidence" value="ECO:0007669"/>
    <property type="project" value="TreeGrafter"/>
</dbReference>
<protein>
    <submittedName>
        <fullName evidence="6">Molybdate ABC transporter, periplasmic molybdate-binding protein</fullName>
    </submittedName>
</protein>
<accession>A0A1B0ZHL6</accession>
<dbReference type="Proteomes" id="UP000092596">
    <property type="component" value="Chromosome"/>
</dbReference>
<organism evidence="6 7">
    <name type="scientific">Dermabacter vaginalis</name>
    <dbReference type="NCBI Taxonomy" id="1630135"/>
    <lineage>
        <taxon>Bacteria</taxon>
        <taxon>Bacillati</taxon>
        <taxon>Actinomycetota</taxon>
        <taxon>Actinomycetes</taxon>
        <taxon>Micrococcales</taxon>
        <taxon>Dermabacteraceae</taxon>
        <taxon>Dermabacter</taxon>
    </lineage>
</organism>
<dbReference type="PANTHER" id="PTHR30632:SF0">
    <property type="entry name" value="SULFATE-BINDING PROTEIN"/>
    <property type="match status" value="1"/>
</dbReference>
<evidence type="ECO:0000256" key="1">
    <source>
        <dbReference type="ARBA" id="ARBA00009175"/>
    </source>
</evidence>
<evidence type="ECO:0000256" key="5">
    <source>
        <dbReference type="SAM" id="SignalP"/>
    </source>
</evidence>
<evidence type="ECO:0000256" key="4">
    <source>
        <dbReference type="PIRSR" id="PIRSR004846-1"/>
    </source>
</evidence>
<feature type="binding site" evidence="4">
    <location>
        <position position="46"/>
    </location>
    <ligand>
        <name>molybdate</name>
        <dbReference type="ChEBI" id="CHEBI:36264"/>
    </ligand>
</feature>
<comment type="similarity">
    <text evidence="1">Belongs to the bacterial solute-binding protein ModA family.</text>
</comment>
<dbReference type="PIRSF" id="PIRSF004846">
    <property type="entry name" value="ModA"/>
    <property type="match status" value="1"/>
</dbReference>
<evidence type="ECO:0000256" key="2">
    <source>
        <dbReference type="ARBA" id="ARBA00022723"/>
    </source>
</evidence>